<dbReference type="NCBIfam" id="TIGR02917">
    <property type="entry name" value="PEP_TPR_lipo"/>
    <property type="match status" value="1"/>
</dbReference>
<dbReference type="Gene3D" id="1.25.40.10">
    <property type="entry name" value="Tetratricopeptide repeat domain"/>
    <property type="match status" value="4"/>
</dbReference>
<keyword evidence="2" id="KW-0732">Signal</keyword>
<dbReference type="InterPro" id="IPR014266">
    <property type="entry name" value="PEP-CTERM_TPR_PrsT"/>
</dbReference>
<dbReference type="InterPro" id="IPR011990">
    <property type="entry name" value="TPR-like_helical_dom_sf"/>
</dbReference>
<protein>
    <submittedName>
        <fullName evidence="3">PEP-CTERM system TPR-repeat protein PrsT</fullName>
    </submittedName>
</protein>
<comment type="caution">
    <text evidence="3">The sequence shown here is derived from an EMBL/GenBank/DDBJ whole genome shotgun (WGS) entry which is preliminary data.</text>
</comment>
<accession>A0A7X5LMM1</accession>
<feature type="repeat" description="TPR" evidence="1">
    <location>
        <begin position="480"/>
        <end position="513"/>
    </location>
</feature>
<evidence type="ECO:0000256" key="1">
    <source>
        <dbReference type="PROSITE-ProRule" id="PRU00339"/>
    </source>
</evidence>
<dbReference type="PANTHER" id="PTHR12558:SF13">
    <property type="entry name" value="CELL DIVISION CYCLE PROTEIN 27 HOMOLOG"/>
    <property type="match status" value="1"/>
</dbReference>
<reference evidence="3 4" key="1">
    <citation type="submission" date="2020-01" db="EMBL/GenBank/DDBJ databases">
        <authorList>
            <person name="Chen J."/>
            <person name="Zhu S."/>
            <person name="Yang J."/>
        </authorList>
    </citation>
    <scope>NUCLEOTIDE SEQUENCE [LARGE SCALE GENOMIC DNA]</scope>
    <source>
        <strain evidence="3 4">345S023</strain>
    </source>
</reference>
<dbReference type="SMART" id="SM00028">
    <property type="entry name" value="TPR"/>
    <property type="match status" value="11"/>
</dbReference>
<sequence>MLGFQRIRFSKFCAFSTLLLTISFGSAATTSKDYEKALKAYNVDEYDEAYIHLKNSLQKDPENLAAKLLMGKILLINGYLNAAELEFVEALEMGADINLLAEPLGNTWLFLNKYQAIVEFSDTSKLTGDAQREWLLIRATACLRLDNPACALQDYSTIIAQEPTFVPAINGLAAIALQDDEIDKARKLIERAMANDPENPITWRLKGQLAYREGNKEAAISHLQTALTFNRDDPIALRNLVDLYLEAKDYDTAKLFVDEIIQDTPNDPLAILLNSWLQSRDTKEAIDNEKIKELNDFMAQLDPELITSQPMLLYISGLTNFFNNNMETAAKDFIAYLQKEPDDLQAVLMLSQVYSATQQDKQALILLERHQDALIEDIDSALMLGDLFIRQNKAFKAERLLRNLEAKYPGASKLQLFEIKLMAARGKQNEALAILENNLSNYSDNAGFLFTYSLMNLQAERFDKALKGANFLAELFPDEAEVYNLKAGIYIRQGKYQVAKTNIEKALEKSPTLFPAKFNLAATESRMGNLEASNALIEELLTLSPEHNETLMLKAFNLTKQGDTESAKQIYLDLLTMSPENKRARERISSLYQREGDAKYALYHLDLLLKDEFDNPDYLLRKASLQIEMSQRTDAEKTLSIVRNFIEEDAGKLITYSNLVRSLGNEKDALASMKLAHELAPNSPIVSFRYAGLLIDLQKNSEAEKVLKGMPSAKEKSPLYWFLFGRIAANVGNDDDAVSAYRKALAINPRYAQAFVAIYTYALNEQYVETFFDTAQQLIDEDENNLLAKNLLAQYLFFTRDYDKAIPLYTSLVEEPNLLNPAQAYNRLAIMWVDNAINRAASYIDRAYDLAPDEPSILDTYGWIKAKQRKYEESLRLLREAFSRDANDPNIRYHLGYTLAKLGRIEEAKQELTYAANVKRPFFLRPQAQALLDSL</sequence>
<dbReference type="Pfam" id="PF14559">
    <property type="entry name" value="TPR_19"/>
    <property type="match status" value="4"/>
</dbReference>
<dbReference type="EMBL" id="JAAAWN010000018">
    <property type="protein sequence ID" value="NDV92124.1"/>
    <property type="molecule type" value="Genomic_DNA"/>
</dbReference>
<dbReference type="InterPro" id="IPR019734">
    <property type="entry name" value="TPR_rpt"/>
</dbReference>
<keyword evidence="1" id="KW-0802">TPR repeat</keyword>
<feature type="repeat" description="TPR" evidence="1">
    <location>
        <begin position="718"/>
        <end position="751"/>
    </location>
</feature>
<evidence type="ECO:0000313" key="4">
    <source>
        <dbReference type="Proteomes" id="UP000470213"/>
    </source>
</evidence>
<dbReference type="PROSITE" id="PS50005">
    <property type="entry name" value="TPR"/>
    <property type="match status" value="3"/>
</dbReference>
<gene>
    <name evidence="3" type="primary">prsT</name>
    <name evidence="3" type="ORF">GTH32_13165</name>
</gene>
<dbReference type="SUPFAM" id="SSF48452">
    <property type="entry name" value="TPR-like"/>
    <property type="match status" value="6"/>
</dbReference>
<feature type="signal peptide" evidence="2">
    <location>
        <begin position="1"/>
        <end position="27"/>
    </location>
</feature>
<organism evidence="3 4">
    <name type="scientific">Alteromonas profundi</name>
    <dbReference type="NCBI Taxonomy" id="2696062"/>
    <lineage>
        <taxon>Bacteria</taxon>
        <taxon>Pseudomonadati</taxon>
        <taxon>Pseudomonadota</taxon>
        <taxon>Gammaproteobacteria</taxon>
        <taxon>Alteromonadales</taxon>
        <taxon>Alteromonadaceae</taxon>
        <taxon>Alteromonas/Salinimonas group</taxon>
        <taxon>Alteromonas</taxon>
    </lineage>
</organism>
<dbReference type="AlphaFoldDB" id="A0A7X5LMM1"/>
<evidence type="ECO:0000313" key="3">
    <source>
        <dbReference type="EMBL" id="NDV92124.1"/>
    </source>
</evidence>
<feature type="chain" id="PRO_5030703172" evidence="2">
    <location>
        <begin position="28"/>
        <end position="935"/>
    </location>
</feature>
<keyword evidence="4" id="KW-1185">Reference proteome</keyword>
<evidence type="ECO:0000256" key="2">
    <source>
        <dbReference type="SAM" id="SignalP"/>
    </source>
</evidence>
<dbReference type="Pfam" id="PF13181">
    <property type="entry name" value="TPR_8"/>
    <property type="match status" value="1"/>
</dbReference>
<proteinExistence type="predicted"/>
<dbReference type="Proteomes" id="UP000470213">
    <property type="component" value="Unassembled WGS sequence"/>
</dbReference>
<dbReference type="PANTHER" id="PTHR12558">
    <property type="entry name" value="CELL DIVISION CYCLE 16,23,27"/>
    <property type="match status" value="1"/>
</dbReference>
<dbReference type="Pfam" id="PF13432">
    <property type="entry name" value="TPR_16"/>
    <property type="match status" value="1"/>
</dbReference>
<name>A0A7X5LMM1_9ALTE</name>
<feature type="repeat" description="TPR" evidence="1">
    <location>
        <begin position="166"/>
        <end position="199"/>
    </location>
</feature>
<dbReference type="RefSeq" id="WP_163086396.1">
    <property type="nucleotide sequence ID" value="NZ_JAAAWN010000018.1"/>
</dbReference>